<dbReference type="InterPro" id="IPR010730">
    <property type="entry name" value="HET"/>
</dbReference>
<reference evidence="2" key="1">
    <citation type="submission" date="2023-04" db="EMBL/GenBank/DDBJ databases">
        <title>Black Yeasts Isolated from many extreme environments.</title>
        <authorList>
            <person name="Coleine C."/>
            <person name="Stajich J.E."/>
            <person name="Selbmann L."/>
        </authorList>
    </citation>
    <scope>NUCLEOTIDE SEQUENCE</scope>
    <source>
        <strain evidence="2">CCFEE 5312</strain>
    </source>
</reference>
<dbReference type="Pfam" id="PF06985">
    <property type="entry name" value="HET"/>
    <property type="match status" value="1"/>
</dbReference>
<accession>A0AAJ0GHL3</accession>
<dbReference type="Proteomes" id="UP001271007">
    <property type="component" value="Unassembled WGS sequence"/>
</dbReference>
<proteinExistence type="predicted"/>
<dbReference type="PANTHER" id="PTHR24148:SF82">
    <property type="entry name" value="HETEROKARYON INCOMPATIBILITY DOMAIN-CONTAINING PROTEIN"/>
    <property type="match status" value="1"/>
</dbReference>
<keyword evidence="3" id="KW-1185">Reference proteome</keyword>
<dbReference type="InterPro" id="IPR052895">
    <property type="entry name" value="HetReg/Transcr_Mod"/>
</dbReference>
<dbReference type="EMBL" id="JAWDJX010000002">
    <property type="protein sequence ID" value="KAK3057748.1"/>
    <property type="molecule type" value="Genomic_DNA"/>
</dbReference>
<name>A0AAJ0GHL3_9PEZI</name>
<dbReference type="PANTHER" id="PTHR24148">
    <property type="entry name" value="ANKYRIN REPEAT DOMAIN-CONTAINING PROTEIN 39 HOMOLOG-RELATED"/>
    <property type="match status" value="1"/>
</dbReference>
<organism evidence="2 3">
    <name type="scientific">Extremus antarcticus</name>
    <dbReference type="NCBI Taxonomy" id="702011"/>
    <lineage>
        <taxon>Eukaryota</taxon>
        <taxon>Fungi</taxon>
        <taxon>Dikarya</taxon>
        <taxon>Ascomycota</taxon>
        <taxon>Pezizomycotina</taxon>
        <taxon>Dothideomycetes</taxon>
        <taxon>Dothideomycetidae</taxon>
        <taxon>Mycosphaerellales</taxon>
        <taxon>Extremaceae</taxon>
        <taxon>Extremus</taxon>
    </lineage>
</organism>
<feature type="domain" description="Heterokaryon incompatibility" evidence="1">
    <location>
        <begin position="53"/>
        <end position="190"/>
    </location>
</feature>
<gene>
    <name evidence="2" type="ORF">LTR09_000821</name>
</gene>
<protein>
    <recommendedName>
        <fullName evidence="1">Heterokaryon incompatibility domain-containing protein</fullName>
    </recommendedName>
</protein>
<sequence>MDKTPQAGASGLYQPLRTPTSIRVLELEPGKGRSALRAKLETVNLKDDPKPTYEALSYTWGSSSKGRKIYIASEKLSITNNLYDALRRLRRKDKVKTIWVDAICIDQTNNRERSHQVAIMGNIYRQARYVNAWFGEPGRFWSAYSTLRLSIVADTGEAALPHPWLRGHVLSDAVLRTVPAWSTRVWVVQEAAYAEELYLCFGRFRWMYPYGGFPGHYPPRIKQLTECLYSYHGRRAGVHTLSGMLDTLSTTDLSASDPRDFVYSMLSFVKRDEARAIGSDYTLAVEEVYAKATFAALKHEGHCEILDYVQSEGHFIQYKTGKCEGIPSTASRAWASRPQW</sequence>
<evidence type="ECO:0000259" key="1">
    <source>
        <dbReference type="Pfam" id="PF06985"/>
    </source>
</evidence>
<evidence type="ECO:0000313" key="3">
    <source>
        <dbReference type="Proteomes" id="UP001271007"/>
    </source>
</evidence>
<evidence type="ECO:0000313" key="2">
    <source>
        <dbReference type="EMBL" id="KAK3057748.1"/>
    </source>
</evidence>
<comment type="caution">
    <text evidence="2">The sequence shown here is derived from an EMBL/GenBank/DDBJ whole genome shotgun (WGS) entry which is preliminary data.</text>
</comment>
<dbReference type="AlphaFoldDB" id="A0AAJ0GHL3"/>